<dbReference type="InterPro" id="IPR017938">
    <property type="entry name" value="Riboflavin_synthase-like_b-brl"/>
</dbReference>
<dbReference type="InterPro" id="IPR039261">
    <property type="entry name" value="FNR_nucleotide-bd"/>
</dbReference>
<feature type="compositionally biased region" description="Polar residues" evidence="9">
    <location>
        <begin position="730"/>
        <end position="744"/>
    </location>
</feature>
<keyword evidence="3 10" id="KW-0812">Transmembrane</keyword>
<evidence type="ECO:0000313" key="14">
    <source>
        <dbReference type="RefSeq" id="XP_013406457.1"/>
    </source>
</evidence>
<feature type="transmembrane region" description="Helical" evidence="10">
    <location>
        <begin position="330"/>
        <end position="353"/>
    </location>
</feature>
<feature type="domain" description="EF-hand" evidence="11">
    <location>
        <begin position="34"/>
        <end position="69"/>
    </location>
</feature>
<dbReference type="InterPro" id="IPR011992">
    <property type="entry name" value="EF-hand-dom_pair"/>
</dbReference>
<dbReference type="STRING" id="7574.A0A1S3J7S1"/>
<accession>A0A1S3J7S1</accession>
<feature type="compositionally biased region" description="Basic and acidic residues" evidence="9">
    <location>
        <begin position="750"/>
        <end position="765"/>
    </location>
</feature>
<dbReference type="InParanoid" id="A0A1S3J7S1"/>
<dbReference type="SUPFAM" id="SSF52343">
    <property type="entry name" value="Ferredoxin reductase-like, C-terminal NADP-linked domain"/>
    <property type="match status" value="1"/>
</dbReference>
<dbReference type="PANTHER" id="PTHR11972:SF58">
    <property type="entry name" value="NADPH OXIDASE 5"/>
    <property type="match status" value="1"/>
</dbReference>
<dbReference type="Gene3D" id="1.10.238.10">
    <property type="entry name" value="EF-hand"/>
    <property type="match status" value="1"/>
</dbReference>
<keyword evidence="6 10" id="KW-1133">Transmembrane helix</keyword>
<protein>
    <submittedName>
        <fullName evidence="14">NADPH oxidase 5-like</fullName>
    </submittedName>
</protein>
<evidence type="ECO:0000313" key="13">
    <source>
        <dbReference type="Proteomes" id="UP000085678"/>
    </source>
</evidence>
<comment type="subcellular location">
    <subcellularLocation>
        <location evidence="1">Membrane</location>
        <topology evidence="1">Multi-pass membrane protein</topology>
    </subcellularLocation>
</comment>
<evidence type="ECO:0000256" key="10">
    <source>
        <dbReference type="SAM" id="Phobius"/>
    </source>
</evidence>
<evidence type="ECO:0000256" key="1">
    <source>
        <dbReference type="ARBA" id="ARBA00004141"/>
    </source>
</evidence>
<dbReference type="SUPFAM" id="SSF63380">
    <property type="entry name" value="Riboflavin synthase domain-like"/>
    <property type="match status" value="1"/>
</dbReference>
<dbReference type="Pfam" id="PF01794">
    <property type="entry name" value="Ferric_reduct"/>
    <property type="match status" value="1"/>
</dbReference>
<evidence type="ECO:0000259" key="12">
    <source>
        <dbReference type="PROSITE" id="PS51384"/>
    </source>
</evidence>
<dbReference type="InterPro" id="IPR013112">
    <property type="entry name" value="FAD-bd_8"/>
</dbReference>
<dbReference type="PANTHER" id="PTHR11972">
    <property type="entry name" value="NADPH OXIDASE"/>
    <property type="match status" value="1"/>
</dbReference>
<dbReference type="OrthoDB" id="167398at2759"/>
<gene>
    <name evidence="14" type="primary">LOC106170937</name>
</gene>
<evidence type="ECO:0000256" key="5">
    <source>
        <dbReference type="ARBA" id="ARBA00022857"/>
    </source>
</evidence>
<dbReference type="GO" id="GO:0042554">
    <property type="term" value="P:superoxide anion generation"/>
    <property type="evidence" value="ECO:0007669"/>
    <property type="project" value="TreeGrafter"/>
</dbReference>
<evidence type="ECO:0000256" key="7">
    <source>
        <dbReference type="ARBA" id="ARBA00023002"/>
    </source>
</evidence>
<dbReference type="KEGG" id="lak:106170937"/>
<feature type="region of interest" description="Disordered" evidence="9">
    <location>
        <begin position="727"/>
        <end position="851"/>
    </location>
</feature>
<dbReference type="SFLD" id="SFLDG01169">
    <property type="entry name" value="NADPH_oxidase_subgroup_(NOX)"/>
    <property type="match status" value="1"/>
</dbReference>
<dbReference type="GO" id="GO:0005509">
    <property type="term" value="F:calcium ion binding"/>
    <property type="evidence" value="ECO:0007669"/>
    <property type="project" value="InterPro"/>
</dbReference>
<dbReference type="Gene3D" id="3.40.50.80">
    <property type="entry name" value="Nucleotide-binding domain of ferredoxin-NADP reductase (FNR) module"/>
    <property type="match status" value="1"/>
</dbReference>
<name>A0A1S3J7S1_LINAN</name>
<keyword evidence="5" id="KW-0521">NADP</keyword>
<dbReference type="Pfam" id="PF08022">
    <property type="entry name" value="FAD_binding_8"/>
    <property type="match status" value="1"/>
</dbReference>
<feature type="transmembrane region" description="Helical" evidence="10">
    <location>
        <begin position="247"/>
        <end position="266"/>
    </location>
</feature>
<dbReference type="CDD" id="cd06186">
    <property type="entry name" value="NOX_Duox_like_FAD_NADP"/>
    <property type="match status" value="2"/>
</dbReference>
<organism evidence="13 14">
    <name type="scientific">Lingula anatina</name>
    <name type="common">Brachiopod</name>
    <name type="synonym">Lingula unguis</name>
    <dbReference type="NCBI Taxonomy" id="7574"/>
    <lineage>
        <taxon>Eukaryota</taxon>
        <taxon>Metazoa</taxon>
        <taxon>Spiralia</taxon>
        <taxon>Lophotrochozoa</taxon>
        <taxon>Brachiopoda</taxon>
        <taxon>Linguliformea</taxon>
        <taxon>Lingulata</taxon>
        <taxon>Lingulida</taxon>
        <taxon>Linguloidea</taxon>
        <taxon>Lingulidae</taxon>
        <taxon>Lingula</taxon>
    </lineage>
</organism>
<feature type="transmembrane region" description="Helical" evidence="10">
    <location>
        <begin position="287"/>
        <end position="310"/>
    </location>
</feature>
<feature type="transmembrane region" description="Helical" evidence="10">
    <location>
        <begin position="365"/>
        <end position="382"/>
    </location>
</feature>
<proteinExistence type="predicted"/>
<dbReference type="InterPro" id="IPR002048">
    <property type="entry name" value="EF_hand_dom"/>
</dbReference>
<dbReference type="Pfam" id="PF08030">
    <property type="entry name" value="NAD_binding_6"/>
    <property type="match status" value="1"/>
</dbReference>
<dbReference type="Gene3D" id="2.40.30.10">
    <property type="entry name" value="Translation factors"/>
    <property type="match status" value="1"/>
</dbReference>
<keyword evidence="2" id="KW-0285">Flavoprotein</keyword>
<dbReference type="GO" id="GO:0043020">
    <property type="term" value="C:NADPH oxidase complex"/>
    <property type="evidence" value="ECO:0007669"/>
    <property type="project" value="TreeGrafter"/>
</dbReference>
<dbReference type="FunCoup" id="A0A1S3J7S1">
    <property type="interactions" value="55"/>
</dbReference>
<dbReference type="AlphaFoldDB" id="A0A1S3J7S1"/>
<dbReference type="InterPro" id="IPR013121">
    <property type="entry name" value="Fe_red_NAD-bd_6"/>
</dbReference>
<keyword evidence="7" id="KW-0560">Oxidoreductase</keyword>
<keyword evidence="8 10" id="KW-0472">Membrane</keyword>
<keyword evidence="13" id="KW-1185">Reference proteome</keyword>
<feature type="compositionally biased region" description="Low complexity" evidence="9">
    <location>
        <begin position="549"/>
        <end position="559"/>
    </location>
</feature>
<evidence type="ECO:0000256" key="3">
    <source>
        <dbReference type="ARBA" id="ARBA00022692"/>
    </source>
</evidence>
<dbReference type="FunFam" id="2.40.30.10:FF:000056">
    <property type="entry name" value="NADPH oxidase 5"/>
    <property type="match status" value="1"/>
</dbReference>
<dbReference type="GO" id="GO:0016175">
    <property type="term" value="F:superoxide-generating NAD(P)H oxidase activity"/>
    <property type="evidence" value="ECO:0007669"/>
    <property type="project" value="TreeGrafter"/>
</dbReference>
<keyword evidence="4" id="KW-0274">FAD</keyword>
<dbReference type="PROSITE" id="PS51384">
    <property type="entry name" value="FAD_FR"/>
    <property type="match status" value="1"/>
</dbReference>
<dbReference type="RefSeq" id="XP_013406457.1">
    <property type="nucleotide sequence ID" value="XM_013551003.1"/>
</dbReference>
<evidence type="ECO:0000256" key="8">
    <source>
        <dbReference type="ARBA" id="ARBA00023136"/>
    </source>
</evidence>
<evidence type="ECO:0000256" key="4">
    <source>
        <dbReference type="ARBA" id="ARBA00022827"/>
    </source>
</evidence>
<evidence type="ECO:0000256" key="6">
    <source>
        <dbReference type="ARBA" id="ARBA00022989"/>
    </source>
</evidence>
<evidence type="ECO:0000256" key="9">
    <source>
        <dbReference type="SAM" id="MobiDB-lite"/>
    </source>
</evidence>
<evidence type="ECO:0000259" key="11">
    <source>
        <dbReference type="PROSITE" id="PS50222"/>
    </source>
</evidence>
<sequence length="1098" mass="123880">MEDILAEARKQHASHAGEDGEVDLETFRTCVAFCEPMYADRLFKILDKDGSAGLSLQEWEEGVRRVYSEKEIERLQILFDVFVTEGEGAIDTSAVKAILIEALGGEDHTFSEEYVDSLVQLLIEEAAKDLEDEEDCRLDFEEFEELMNKFPALSTHLVKSTTGWFRNIIKAGSKTTLPRPKESSRTRSCCPNCQTTELLNRSPSGVAIFLYFSVSAGLIAERVLRFLANNSEITGFDILARVCGQLLNLNCMLVVVLMLRVTLTLIRSSKVAFWLPIDQHIDFHKAVGVVILILSILHTGGHIGNFIMVAPSMNITVAEALFTTKSQVGWVAGTACPTGWALLVLIIIMFIGAQSFVRRRGHFELFYFSHILYAPTLILLVIHGPSFWKWFVAPGAIFVVEKLYRFKWIRRLAYGRTFVQEGILLPSKVTHLVLDRPESFSFNPGDYVFINIPKIAKFEWHPFTISSAPEYRGHIWLHIRAVGTWTTKVNEYFDEKRKRWEATMPTLKSRRLAVSNFQFSPAELMIQERRMSHQIDAFRSSIRSKVSASGSSLRSMRSRANTGGSSMRSISRRLHGHDVGAEENALSNHLLERERRMNHFNRVSNGGLNSTSGHAHEGHINIAFEIENDGAGNEKESVPMAEQNLQQGSNLLSVSRIDDILEEDEDSKSLVMGQSDSQDISTVEPYLNSKERKPSDNLNILNTQKKQHTADLDLCNVSLEDKLDIENNKIGDNTGETTNVTAANNGGEDSECKNSENSHMDHGNEDVATSDESYKRENSDSGNVSDDKESRTSMEKYKPSDGSTKEDKSEKSENSDKSEDEEDDILPPDFKPPPLRRLGTSNSMTGHNRNRRMTLCQRRLSTWEAVSSGQNFAMTKQKPFIYNIDPAADTTLNELLEVFIDGPYGSPSSHIFQAEHAVLVAGGIGVTPFASILQSILLRYQREKNVCPKCNHAWLDELPCTLYNLKKVDFFWLCRDQSSFEWFVSLLAQLEMEQEDLDNLDDSIIDFHIYMTAAKTDMRSVLQQITFDLNHQVEARDAITGLRTKTQPGRPNWDEEFQKLKNLKKGRVTIFYCGPPGLAVVLGKKAAEYGFGFRKESF</sequence>
<dbReference type="InterPro" id="IPR050369">
    <property type="entry name" value="RBOH/FRE"/>
</dbReference>
<dbReference type="Proteomes" id="UP000085678">
    <property type="component" value="Unplaced"/>
</dbReference>
<dbReference type="GeneID" id="106170937"/>
<feature type="compositionally biased region" description="Polar residues" evidence="9">
    <location>
        <begin position="560"/>
        <end position="569"/>
    </location>
</feature>
<feature type="domain" description="FAD-binding FR-type" evidence="12">
    <location>
        <begin position="399"/>
        <end position="522"/>
    </location>
</feature>
<dbReference type="GO" id="GO:0006952">
    <property type="term" value="P:defense response"/>
    <property type="evidence" value="ECO:0007669"/>
    <property type="project" value="TreeGrafter"/>
</dbReference>
<dbReference type="InterPro" id="IPR017927">
    <property type="entry name" value="FAD-bd_FR_type"/>
</dbReference>
<feature type="region of interest" description="Disordered" evidence="9">
    <location>
        <begin position="549"/>
        <end position="569"/>
    </location>
</feature>
<dbReference type="PROSITE" id="PS50222">
    <property type="entry name" value="EF_HAND_2"/>
    <property type="match status" value="1"/>
</dbReference>
<dbReference type="SUPFAM" id="SSF47473">
    <property type="entry name" value="EF-hand"/>
    <property type="match status" value="1"/>
</dbReference>
<dbReference type="InterPro" id="IPR013130">
    <property type="entry name" value="Fe3_Rdtase_TM_dom"/>
</dbReference>
<feature type="compositionally biased region" description="Basic and acidic residues" evidence="9">
    <location>
        <begin position="772"/>
        <end position="817"/>
    </location>
</feature>
<evidence type="ECO:0000256" key="2">
    <source>
        <dbReference type="ARBA" id="ARBA00022630"/>
    </source>
</evidence>
<reference evidence="14" key="1">
    <citation type="submission" date="2025-08" db="UniProtKB">
        <authorList>
            <consortium name="RefSeq"/>
        </authorList>
    </citation>
    <scope>IDENTIFICATION</scope>
    <source>
        <tissue evidence="14">Gonads</tissue>
    </source>
</reference>